<evidence type="ECO:0000259" key="4">
    <source>
        <dbReference type="Pfam" id="PF01420"/>
    </source>
</evidence>
<dbReference type="GO" id="GO:0009307">
    <property type="term" value="P:DNA restriction-modification system"/>
    <property type="evidence" value="ECO:0007669"/>
    <property type="project" value="UniProtKB-KW"/>
</dbReference>
<evidence type="ECO:0000256" key="2">
    <source>
        <dbReference type="ARBA" id="ARBA00022747"/>
    </source>
</evidence>
<proteinExistence type="inferred from homology"/>
<feature type="domain" description="Type I restriction modification DNA specificity" evidence="4">
    <location>
        <begin position="238"/>
        <end position="394"/>
    </location>
</feature>
<dbReference type="CDD" id="cd17266">
    <property type="entry name" value="RMtype1_S_Sau1132ORF3780P-TRD2-CR2_like"/>
    <property type="match status" value="1"/>
</dbReference>
<sequence length="418" mass="47006">MRKYSNYKDSGVEWIGKIPEHFNLTSIKNLVTTKVTDGPHETPEFLDEGIPFLSVESVQNGKLDFDKKRGYISPELHEVYSKKCKPQKDDIFIVKSGSTTGKSTIVETDEDFNIWSPLCIVRSDTNKITPRFAFLSIQSAYFRRFVELGWSFGTQPNIGMGVIENIKIIVPPLPEQQVIVTYLDEKTTLIDDLIKKKQEKIQLLKEKRTALIKHVVTKGLDPEVEMKDSGAVDLGLIPSHWKLMKLKFVAGLQSGNSITSDSIDEVGDYAVYGGNGLRGFTTSYTHEGHYVLIGRQGALCGNINYANGKFWASEHAVVASLKGSYETTWLGELLRMMNLNQYSLASAQPGLSVERIQNLDIPVPPYSEQQAIVTYLDEQTQLIDQTIQQEEQKIDLLKEYRQSLISEVVTGKICVLDT</sequence>
<keyword evidence="3" id="KW-0238">DNA-binding</keyword>
<evidence type="ECO:0000313" key="5">
    <source>
        <dbReference type="EMBL" id="GHB79332.1"/>
    </source>
</evidence>
<comment type="similarity">
    <text evidence="1">Belongs to the type-I restriction system S methylase family.</text>
</comment>
<protein>
    <recommendedName>
        <fullName evidence="4">Type I restriction modification DNA specificity domain-containing protein</fullName>
    </recommendedName>
</protein>
<dbReference type="EMBL" id="BMXF01000004">
    <property type="protein sequence ID" value="GHB79332.1"/>
    <property type="molecule type" value="Genomic_DNA"/>
</dbReference>
<dbReference type="AlphaFoldDB" id="A0A8J3D607"/>
<dbReference type="InterPro" id="IPR052021">
    <property type="entry name" value="Type-I_RS_S_subunit"/>
</dbReference>
<gene>
    <name evidence="5" type="ORF">GCM10007390_36660</name>
</gene>
<dbReference type="InterPro" id="IPR044946">
    <property type="entry name" value="Restrct_endonuc_typeI_TRD_sf"/>
</dbReference>
<dbReference type="Proteomes" id="UP000598271">
    <property type="component" value="Unassembled WGS sequence"/>
</dbReference>
<reference evidence="5 6" key="1">
    <citation type="journal article" date="2014" name="Int. J. Syst. Evol. Microbiol.">
        <title>Complete genome sequence of Corynebacterium casei LMG S-19264T (=DSM 44701T), isolated from a smear-ripened cheese.</title>
        <authorList>
            <consortium name="US DOE Joint Genome Institute (JGI-PGF)"/>
            <person name="Walter F."/>
            <person name="Albersmeier A."/>
            <person name="Kalinowski J."/>
            <person name="Ruckert C."/>
        </authorList>
    </citation>
    <scope>NUCLEOTIDE SEQUENCE [LARGE SCALE GENOMIC DNA]</scope>
    <source>
        <strain evidence="5 6">KCTC 12866</strain>
    </source>
</reference>
<dbReference type="Gene3D" id="3.90.220.20">
    <property type="entry name" value="DNA methylase specificity domains"/>
    <property type="match status" value="2"/>
</dbReference>
<comment type="caution">
    <text evidence="5">The sequence shown here is derived from an EMBL/GenBank/DDBJ whole genome shotgun (WGS) entry which is preliminary data.</text>
</comment>
<dbReference type="RefSeq" id="WP_189566012.1">
    <property type="nucleotide sequence ID" value="NZ_BMXF01000004.1"/>
</dbReference>
<dbReference type="CDD" id="cd17246">
    <property type="entry name" value="RMtype1_S_SonII-TRD2-CR2_like"/>
    <property type="match status" value="1"/>
</dbReference>
<dbReference type="InterPro" id="IPR000055">
    <property type="entry name" value="Restrct_endonuc_typeI_TRD"/>
</dbReference>
<organism evidence="5 6">
    <name type="scientific">Persicitalea jodogahamensis</name>
    <dbReference type="NCBI Taxonomy" id="402147"/>
    <lineage>
        <taxon>Bacteria</taxon>
        <taxon>Pseudomonadati</taxon>
        <taxon>Bacteroidota</taxon>
        <taxon>Cytophagia</taxon>
        <taxon>Cytophagales</taxon>
        <taxon>Spirosomataceae</taxon>
        <taxon>Persicitalea</taxon>
    </lineage>
</organism>
<dbReference type="SUPFAM" id="SSF116734">
    <property type="entry name" value="DNA methylase specificity domain"/>
    <property type="match status" value="2"/>
</dbReference>
<accession>A0A8J3D607</accession>
<dbReference type="GO" id="GO:0003677">
    <property type="term" value="F:DNA binding"/>
    <property type="evidence" value="ECO:0007669"/>
    <property type="project" value="UniProtKB-KW"/>
</dbReference>
<feature type="domain" description="Type I restriction modification DNA specificity" evidence="4">
    <location>
        <begin position="48"/>
        <end position="202"/>
    </location>
</feature>
<dbReference type="PANTHER" id="PTHR30408">
    <property type="entry name" value="TYPE-1 RESTRICTION ENZYME ECOKI SPECIFICITY PROTEIN"/>
    <property type="match status" value="1"/>
</dbReference>
<evidence type="ECO:0000313" key="6">
    <source>
        <dbReference type="Proteomes" id="UP000598271"/>
    </source>
</evidence>
<evidence type="ECO:0000256" key="3">
    <source>
        <dbReference type="ARBA" id="ARBA00023125"/>
    </source>
</evidence>
<dbReference type="Pfam" id="PF01420">
    <property type="entry name" value="Methylase_S"/>
    <property type="match status" value="2"/>
</dbReference>
<dbReference type="Gene3D" id="1.10.287.1120">
    <property type="entry name" value="Bipartite methylase S protein"/>
    <property type="match status" value="1"/>
</dbReference>
<evidence type="ECO:0000256" key="1">
    <source>
        <dbReference type="ARBA" id="ARBA00010923"/>
    </source>
</evidence>
<keyword evidence="6" id="KW-1185">Reference proteome</keyword>
<dbReference type="PANTHER" id="PTHR30408:SF12">
    <property type="entry name" value="TYPE I RESTRICTION ENZYME MJAVIII SPECIFICITY SUBUNIT"/>
    <property type="match status" value="1"/>
</dbReference>
<keyword evidence="2" id="KW-0680">Restriction system</keyword>
<name>A0A8J3D607_9BACT</name>